<organism evidence="1 2">
    <name type="scientific">Physocladia obscura</name>
    <dbReference type="NCBI Taxonomy" id="109957"/>
    <lineage>
        <taxon>Eukaryota</taxon>
        <taxon>Fungi</taxon>
        <taxon>Fungi incertae sedis</taxon>
        <taxon>Chytridiomycota</taxon>
        <taxon>Chytridiomycota incertae sedis</taxon>
        <taxon>Chytridiomycetes</taxon>
        <taxon>Chytridiales</taxon>
        <taxon>Chytriomycetaceae</taxon>
        <taxon>Physocladia</taxon>
    </lineage>
</organism>
<proteinExistence type="predicted"/>
<accession>A0AAD5XDP8</accession>
<name>A0AAD5XDP8_9FUNG</name>
<sequence>MEETATKNTKQPTVVILTPPLNLHSTAVEGKYPSKRRPLPVLKATTIRQTTTPSFPISTSQHNDQQHQQNNASFEKLHTNTLSFNFDRGSRKLAPPPPLLLIQAPSQSDAIRPYSQSRHISPVDMFNLKQHLNNGMSSALWGIALPPHPSLLPPQSSTLSFSKYMLRDEETIPGGI</sequence>
<keyword evidence="2" id="KW-1185">Reference proteome</keyword>
<comment type="caution">
    <text evidence="1">The sequence shown here is derived from an EMBL/GenBank/DDBJ whole genome shotgun (WGS) entry which is preliminary data.</text>
</comment>
<gene>
    <name evidence="1" type="ORF">HK100_011915</name>
</gene>
<protein>
    <submittedName>
        <fullName evidence="1">Uncharacterized protein</fullName>
    </submittedName>
</protein>
<reference evidence="1" key="1">
    <citation type="submission" date="2020-05" db="EMBL/GenBank/DDBJ databases">
        <title>Phylogenomic resolution of chytrid fungi.</title>
        <authorList>
            <person name="Stajich J.E."/>
            <person name="Amses K."/>
            <person name="Simmons R."/>
            <person name="Seto K."/>
            <person name="Myers J."/>
            <person name="Bonds A."/>
            <person name="Quandt C.A."/>
            <person name="Barry K."/>
            <person name="Liu P."/>
            <person name="Grigoriev I."/>
            <person name="Longcore J.E."/>
            <person name="James T.Y."/>
        </authorList>
    </citation>
    <scope>NUCLEOTIDE SEQUENCE</scope>
    <source>
        <strain evidence="1">JEL0513</strain>
    </source>
</reference>
<evidence type="ECO:0000313" key="1">
    <source>
        <dbReference type="EMBL" id="KAJ3122580.1"/>
    </source>
</evidence>
<dbReference type="Proteomes" id="UP001211907">
    <property type="component" value="Unassembled WGS sequence"/>
</dbReference>
<evidence type="ECO:0000313" key="2">
    <source>
        <dbReference type="Proteomes" id="UP001211907"/>
    </source>
</evidence>
<dbReference type="EMBL" id="JADGJH010000797">
    <property type="protein sequence ID" value="KAJ3122580.1"/>
    <property type="molecule type" value="Genomic_DNA"/>
</dbReference>
<dbReference type="AlphaFoldDB" id="A0AAD5XDP8"/>